<accession>A0ABD6FIR5</accession>
<dbReference type="PANTHER" id="PTHR24096:SF323">
    <property type="entry name" value="BLR3536 PROTEIN"/>
    <property type="match status" value="1"/>
</dbReference>
<dbReference type="Gene3D" id="3.30.300.30">
    <property type="match status" value="1"/>
</dbReference>
<dbReference type="Pfam" id="PF00501">
    <property type="entry name" value="AMP-binding"/>
    <property type="match status" value="1"/>
</dbReference>
<dbReference type="Pfam" id="PF13193">
    <property type="entry name" value="AMP-binding_C"/>
    <property type="match status" value="1"/>
</dbReference>
<proteinExistence type="predicted"/>
<dbReference type="PANTHER" id="PTHR24096">
    <property type="entry name" value="LONG-CHAIN-FATTY-ACID--COA LIGASE"/>
    <property type="match status" value="1"/>
</dbReference>
<dbReference type="InterPro" id="IPR025110">
    <property type="entry name" value="AMP-bd_C"/>
</dbReference>
<organism evidence="4 5">
    <name type="scientific">Thermocrispum agreste</name>
    <dbReference type="NCBI Taxonomy" id="37925"/>
    <lineage>
        <taxon>Bacteria</taxon>
        <taxon>Bacillati</taxon>
        <taxon>Actinomycetota</taxon>
        <taxon>Actinomycetes</taxon>
        <taxon>Pseudonocardiales</taxon>
        <taxon>Pseudonocardiaceae</taxon>
        <taxon>Thermocrispum</taxon>
    </lineage>
</organism>
<reference evidence="4 5" key="1">
    <citation type="journal article" date="2021" name="BMC Genomics">
        <title>Genome-resolved metagenome and metatranscriptome analyses of thermophilic composting reveal key bacterial players and their metabolic interactions.</title>
        <authorList>
            <person name="Braga L.P.P."/>
            <person name="Pereira R.V."/>
            <person name="Martins L.F."/>
            <person name="Moura L.M.S."/>
            <person name="Sanchez F.B."/>
            <person name="Patane J.S.L."/>
            <person name="da Silva A.M."/>
            <person name="Setubal J.C."/>
        </authorList>
    </citation>
    <scope>NUCLEOTIDE SEQUENCE [LARGE SCALE GENOMIC DNA]</scope>
    <source>
        <strain evidence="4">ZC4RG45</strain>
    </source>
</reference>
<dbReference type="InterPro" id="IPR045851">
    <property type="entry name" value="AMP-bd_C_sf"/>
</dbReference>
<dbReference type="InterPro" id="IPR000873">
    <property type="entry name" value="AMP-dep_synth/lig_dom"/>
</dbReference>
<evidence type="ECO:0000313" key="4">
    <source>
        <dbReference type="EMBL" id="MFO7193363.1"/>
    </source>
</evidence>
<dbReference type="EMBL" id="QGUI02000201">
    <property type="protein sequence ID" value="MFO7193363.1"/>
    <property type="molecule type" value="Genomic_DNA"/>
</dbReference>
<dbReference type="Gene3D" id="3.40.50.12780">
    <property type="entry name" value="N-terminal domain of ligase-like"/>
    <property type="match status" value="1"/>
</dbReference>
<name>A0ABD6FIR5_9PSEU</name>
<sequence>MIDEPGILRGDEFVSSHDLDVRSKRAASALASLGVTRGDSVALLMRNDIPFFEAMAGANILGVSAAPVNWHLKPEEVADIVLDARAKVLVGHADLVRPLLDLLPPHVAVRVVPTPADIGDAYRIPSDQREVPEGATEWNGWIAGFEPRTDPPEPAPSAMLYTSGTTGKPKGVRRDPVTRPTRYHTELAKFCGFRPGVRAVVTGPMYHGAPLNWANGWVRSKGFVVLAPKFDPEGLLATIEKYRITHLMLVPIMFNRLLQLPEEVRNRYDVSSLQHVTQGAAPCPRHVKRAMIDWWGPVFYEMYGSLEIGLVTGADSAEWLAHEGTVGKPLPGVELRILDDEGNEVPPGVPGEIYTRIAEQPDFEYTNNPEDRRRIERDGFLTAGDVGYVDEDGFLYLNDRKKDMIISGGVNIYPPQIEECLLTMPGVRDVAVFGIPDDEYGESVAAAVELDGTTPVTADEVRAYVRARMASYNAPKVVEFREIPRLESGKILKRQLREPYWRGVGRTI</sequence>
<evidence type="ECO:0000313" key="5">
    <source>
        <dbReference type="Proteomes" id="UP000249324"/>
    </source>
</evidence>
<feature type="domain" description="AMP-binding enzyme C-terminal" evidence="3">
    <location>
        <begin position="416"/>
        <end position="490"/>
    </location>
</feature>
<feature type="domain" description="AMP-dependent synthetase/ligase" evidence="2">
    <location>
        <begin position="12"/>
        <end position="356"/>
    </location>
</feature>
<evidence type="ECO:0000259" key="3">
    <source>
        <dbReference type="Pfam" id="PF13193"/>
    </source>
</evidence>
<comment type="caution">
    <text evidence="4">The sequence shown here is derived from an EMBL/GenBank/DDBJ whole genome shotgun (WGS) entry which is preliminary data.</text>
</comment>
<dbReference type="InterPro" id="IPR042099">
    <property type="entry name" value="ANL_N_sf"/>
</dbReference>
<dbReference type="GO" id="GO:0003824">
    <property type="term" value="F:catalytic activity"/>
    <property type="evidence" value="ECO:0007669"/>
    <property type="project" value="UniProtKB-ARBA"/>
</dbReference>
<dbReference type="Proteomes" id="UP000249324">
    <property type="component" value="Unassembled WGS sequence"/>
</dbReference>
<dbReference type="InterPro" id="IPR020845">
    <property type="entry name" value="AMP-binding_CS"/>
</dbReference>
<evidence type="ECO:0000259" key="2">
    <source>
        <dbReference type="Pfam" id="PF00501"/>
    </source>
</evidence>
<dbReference type="SUPFAM" id="SSF56801">
    <property type="entry name" value="Acetyl-CoA synthetase-like"/>
    <property type="match status" value="1"/>
</dbReference>
<gene>
    <name evidence="4" type="ORF">DIU77_014065</name>
</gene>
<feature type="region of interest" description="Disordered" evidence="1">
    <location>
        <begin position="147"/>
        <end position="177"/>
    </location>
</feature>
<dbReference type="PROSITE" id="PS00455">
    <property type="entry name" value="AMP_BINDING"/>
    <property type="match status" value="1"/>
</dbReference>
<dbReference type="AlphaFoldDB" id="A0ABD6FIR5"/>
<protein>
    <submittedName>
        <fullName evidence="4">AMP-binding protein</fullName>
    </submittedName>
</protein>
<evidence type="ECO:0000256" key="1">
    <source>
        <dbReference type="SAM" id="MobiDB-lite"/>
    </source>
</evidence>